<evidence type="ECO:0000313" key="1">
    <source>
        <dbReference type="EMBL" id="NGN67072.1"/>
    </source>
</evidence>
<dbReference type="EMBL" id="JAAKZV010000123">
    <property type="protein sequence ID" value="NGN67072.1"/>
    <property type="molecule type" value="Genomic_DNA"/>
</dbReference>
<organism evidence="1 2">
    <name type="scientific">Streptomyces coryli</name>
    <dbReference type="NCBI Taxonomy" id="1128680"/>
    <lineage>
        <taxon>Bacteria</taxon>
        <taxon>Bacillati</taxon>
        <taxon>Actinomycetota</taxon>
        <taxon>Actinomycetes</taxon>
        <taxon>Kitasatosporales</taxon>
        <taxon>Streptomycetaceae</taxon>
        <taxon>Streptomyces</taxon>
    </lineage>
</organism>
<gene>
    <name evidence="1" type="ORF">G5C51_24585</name>
</gene>
<dbReference type="RefSeq" id="WP_165240374.1">
    <property type="nucleotide sequence ID" value="NZ_JAAKZV010000123.1"/>
</dbReference>
<accession>A0A6G4U4Y8</accession>
<dbReference type="AlphaFoldDB" id="A0A6G4U4Y8"/>
<proteinExistence type="predicted"/>
<sequence>MTIAIAVTSRELVLPPRDQYTRDPVVLQLEQQSLEAGLAEVTALVEQHGYLLAIHSSTETTASAQRLHTIRSILESDRIVPVEVGLPPLGVAVLVRQLRQLSAYDLGPGVIASAVRLLQRYIYAGAVLGTVAKLDRVPVSIKAHVKSWAPGKQYAALANPDPKLIRLGSVDQLPNPEYLTHLAVAPGQLKNDWATRHLAPAWQVQDVEQAVLPKDSPVWWGTSKLVEFAAYIPAGRSLYQMVNHVARVKCHWCGLEVIGDRCVLCSAPAAPPENRSPSDAVM</sequence>
<reference evidence="1 2" key="1">
    <citation type="submission" date="2020-02" db="EMBL/GenBank/DDBJ databases">
        <title>Whole-genome analyses of novel actinobacteria.</title>
        <authorList>
            <person name="Sahin N."/>
        </authorList>
    </citation>
    <scope>NUCLEOTIDE SEQUENCE [LARGE SCALE GENOMIC DNA]</scope>
    <source>
        <strain evidence="1 2">A7024</strain>
    </source>
</reference>
<evidence type="ECO:0000313" key="2">
    <source>
        <dbReference type="Proteomes" id="UP000481583"/>
    </source>
</evidence>
<name>A0A6G4U4Y8_9ACTN</name>
<comment type="caution">
    <text evidence="1">The sequence shown here is derived from an EMBL/GenBank/DDBJ whole genome shotgun (WGS) entry which is preliminary data.</text>
</comment>
<dbReference type="Proteomes" id="UP000481583">
    <property type="component" value="Unassembled WGS sequence"/>
</dbReference>
<protein>
    <submittedName>
        <fullName evidence="1">Uncharacterized protein</fullName>
    </submittedName>
</protein>
<keyword evidence="2" id="KW-1185">Reference proteome</keyword>